<reference evidence="1 2" key="1">
    <citation type="submission" date="2018-11" db="EMBL/GenBank/DDBJ databases">
        <title>Paraburkholderia sp. DHOA04, isolated from soil.</title>
        <authorList>
            <person name="Gao Z.-H."/>
            <person name="Qiu L.-H."/>
            <person name="Fu J.-C."/>
        </authorList>
    </citation>
    <scope>NUCLEOTIDE SEQUENCE [LARGE SCALE GENOMIC DNA]</scope>
    <source>
        <strain evidence="1 2">DHOA04</strain>
    </source>
</reference>
<keyword evidence="2" id="KW-1185">Reference proteome</keyword>
<accession>A0A3N6PT10</accession>
<dbReference type="Proteomes" id="UP000272778">
    <property type="component" value="Unassembled WGS sequence"/>
</dbReference>
<dbReference type="EMBL" id="RQIS01000018">
    <property type="protein sequence ID" value="RQH02736.1"/>
    <property type="molecule type" value="Genomic_DNA"/>
</dbReference>
<comment type="caution">
    <text evidence="1">The sequence shown here is derived from an EMBL/GenBank/DDBJ whole genome shotgun (WGS) entry which is preliminary data.</text>
</comment>
<dbReference type="AlphaFoldDB" id="A0A3N6PT10"/>
<organism evidence="1 2">
    <name type="scientific">Paraburkholderia dinghuensis</name>
    <dbReference type="NCBI Taxonomy" id="2305225"/>
    <lineage>
        <taxon>Bacteria</taxon>
        <taxon>Pseudomonadati</taxon>
        <taxon>Pseudomonadota</taxon>
        <taxon>Betaproteobacteria</taxon>
        <taxon>Burkholderiales</taxon>
        <taxon>Burkholderiaceae</taxon>
        <taxon>Paraburkholderia</taxon>
    </lineage>
</organism>
<evidence type="ECO:0000313" key="1">
    <source>
        <dbReference type="EMBL" id="RQH02736.1"/>
    </source>
</evidence>
<protein>
    <submittedName>
        <fullName evidence="1">Uncharacterized protein</fullName>
    </submittedName>
</protein>
<evidence type="ECO:0000313" key="2">
    <source>
        <dbReference type="Proteomes" id="UP000272778"/>
    </source>
</evidence>
<gene>
    <name evidence="1" type="ORF">D1Y85_21625</name>
</gene>
<name>A0A3N6PT10_9BURK</name>
<proteinExistence type="predicted"/>
<dbReference type="RefSeq" id="WP_221410328.1">
    <property type="nucleotide sequence ID" value="NZ_RQIS01000018.1"/>
</dbReference>
<sequence>MIGFDDNRAMQEGWSIFDCEGSANGPWQLQRIDEDEKFMSDGAAWEFVVQQAHVGSVYHASVLNCLYDQNRIEFDSIFRWIIR</sequence>